<feature type="signal peptide" evidence="2">
    <location>
        <begin position="1"/>
        <end position="39"/>
    </location>
</feature>
<dbReference type="Pfam" id="PF26571">
    <property type="entry name" value="VldE"/>
    <property type="match status" value="1"/>
</dbReference>
<dbReference type="Gene3D" id="3.10.350.10">
    <property type="entry name" value="LysM domain"/>
    <property type="match status" value="1"/>
</dbReference>
<protein>
    <submittedName>
        <fullName evidence="4">LysM domain protein</fullName>
    </submittedName>
</protein>
<dbReference type="SUPFAM" id="SSF54106">
    <property type="entry name" value="LysM domain"/>
    <property type="match status" value="1"/>
</dbReference>
<feature type="compositionally biased region" description="Low complexity" evidence="1">
    <location>
        <begin position="302"/>
        <end position="360"/>
    </location>
</feature>
<dbReference type="Proteomes" id="UP000019050">
    <property type="component" value="Unassembled WGS sequence"/>
</dbReference>
<dbReference type="AlphaFoldDB" id="W1Q6M2"/>
<dbReference type="InterPro" id="IPR058593">
    <property type="entry name" value="ARB_07466-like_C"/>
</dbReference>
<dbReference type="InterPro" id="IPR036779">
    <property type="entry name" value="LysM_dom_sf"/>
</dbReference>
<evidence type="ECO:0000313" key="5">
    <source>
        <dbReference type="Proteomes" id="UP000019050"/>
    </source>
</evidence>
<keyword evidence="2" id="KW-0732">Signal</keyword>
<keyword evidence="5" id="KW-1185">Reference proteome</keyword>
<dbReference type="STRING" id="592010.GCWU000182_000224"/>
<evidence type="ECO:0000256" key="1">
    <source>
        <dbReference type="SAM" id="MobiDB-lite"/>
    </source>
</evidence>
<feature type="region of interest" description="Disordered" evidence="1">
    <location>
        <begin position="171"/>
        <end position="360"/>
    </location>
</feature>
<evidence type="ECO:0000313" key="4">
    <source>
        <dbReference type="EMBL" id="ESK66534.1"/>
    </source>
</evidence>
<dbReference type="Pfam" id="PF01476">
    <property type="entry name" value="LysM"/>
    <property type="match status" value="1"/>
</dbReference>
<evidence type="ECO:0000259" key="3">
    <source>
        <dbReference type="PROSITE" id="PS51782"/>
    </source>
</evidence>
<feature type="compositionally biased region" description="Polar residues" evidence="1">
    <location>
        <begin position="174"/>
        <end position="192"/>
    </location>
</feature>
<comment type="caution">
    <text evidence="4">The sequence shown here is derived from an EMBL/GenBank/DDBJ whole genome shotgun (WGS) entry which is preliminary data.</text>
</comment>
<gene>
    <name evidence="4" type="ORF">GCWU000182_000224</name>
</gene>
<evidence type="ECO:0000256" key="2">
    <source>
        <dbReference type="SAM" id="SignalP"/>
    </source>
</evidence>
<dbReference type="HOGENOM" id="CLU_032478_1_0_9"/>
<dbReference type="EMBL" id="ACIN03000001">
    <property type="protein sequence ID" value="ESK66534.1"/>
    <property type="molecule type" value="Genomic_DNA"/>
</dbReference>
<organism evidence="4 5">
    <name type="scientific">Abiotrophia defectiva ATCC 49176</name>
    <dbReference type="NCBI Taxonomy" id="592010"/>
    <lineage>
        <taxon>Bacteria</taxon>
        <taxon>Bacillati</taxon>
        <taxon>Bacillota</taxon>
        <taxon>Bacilli</taxon>
        <taxon>Lactobacillales</taxon>
        <taxon>Aerococcaceae</taxon>
        <taxon>Abiotrophia</taxon>
    </lineage>
</organism>
<feature type="compositionally biased region" description="Low complexity" evidence="1">
    <location>
        <begin position="199"/>
        <end position="211"/>
    </location>
</feature>
<feature type="compositionally biased region" description="Polar residues" evidence="1">
    <location>
        <begin position="290"/>
        <end position="301"/>
    </location>
</feature>
<reference evidence="4" key="1">
    <citation type="submission" date="2013-06" db="EMBL/GenBank/DDBJ databases">
        <authorList>
            <person name="Weinstock G."/>
            <person name="Sodergren E."/>
            <person name="Clifton S."/>
            <person name="Fulton L."/>
            <person name="Fulton B."/>
            <person name="Courtney L."/>
            <person name="Fronick C."/>
            <person name="Harrison M."/>
            <person name="Strong C."/>
            <person name="Farmer C."/>
            <person name="Delahaunty K."/>
            <person name="Markovic C."/>
            <person name="Hall O."/>
            <person name="Minx P."/>
            <person name="Tomlinson C."/>
            <person name="Mitreva M."/>
            <person name="Nelson J."/>
            <person name="Hou S."/>
            <person name="Wollam A."/>
            <person name="Pepin K.H."/>
            <person name="Johnson M."/>
            <person name="Bhonagiri V."/>
            <person name="Nash W.E."/>
            <person name="Warren W."/>
            <person name="Chinwalla A."/>
            <person name="Mardis E.R."/>
            <person name="Wilson R.K."/>
        </authorList>
    </citation>
    <scope>NUCLEOTIDE SEQUENCE [LARGE SCALE GENOMIC DNA]</scope>
    <source>
        <strain evidence="4">ATCC 49176</strain>
    </source>
</reference>
<dbReference type="CDD" id="cd00118">
    <property type="entry name" value="LysM"/>
    <property type="match status" value="1"/>
</dbReference>
<dbReference type="eggNOG" id="COG1388">
    <property type="taxonomic scope" value="Bacteria"/>
</dbReference>
<feature type="chain" id="PRO_5004808073" evidence="2">
    <location>
        <begin position="40"/>
        <end position="483"/>
    </location>
</feature>
<proteinExistence type="predicted"/>
<accession>W1Q6M2</accession>
<dbReference type="SMART" id="SM00257">
    <property type="entry name" value="LysM"/>
    <property type="match status" value="1"/>
</dbReference>
<dbReference type="PROSITE" id="PS51782">
    <property type="entry name" value="LYSM"/>
    <property type="match status" value="1"/>
</dbReference>
<sequence>MMVSSTSKGSVIMKLTLKRTLLLTSAAALLALPLTPAQAQEASQWTPRTVSQIKEDISKQADKLSYTVQYGDTLSAIAEALEVDLQVLVSINEIADADLIFPGTVLTATLDSNHKVTSLEIQTPDQNQESPSVRADLTQNTVTIDGQTSQVDFNQNQATAPTNPQAQALVEESPAQNQEAASQDLSPVTQIPGQPEAVTPAQPTATSPQTPNNQVKPTNLDKPATPQTPAKPEKPAQSPNQTNADQAPVIGDDVKESGLPTVQEETRAEAPTQAKQLEKDASDAAPANPTGVNQTNTPTDGQESQQSPSQQAEANPTAQEQTSQEQATQPVQDQATQEQPAQTQPAQDQTAQDQPASTDYAARAAANPANQGLQPKVAEYKEEVADKFGVTNFSLYRPGSNDDHGKGLAVDFVVNDNTELGDQIANYATSDMESNDINYVIWKQRFYANYDSYYGPANTWNLMPDRGGDTANHYDHVHVSFNP</sequence>
<name>W1Q6M2_ABIDE</name>
<dbReference type="InterPro" id="IPR018392">
    <property type="entry name" value="LysM"/>
</dbReference>
<feature type="domain" description="LysM" evidence="3">
    <location>
        <begin position="64"/>
        <end position="108"/>
    </location>
</feature>